<sequence length="208" mass="22099">MLLTFATGFGLGGGLILAIGAQNAFVLGQGLRRSYPVMVAFVCAFCDAILIAAGVAGLGTLVASYPLLTQIAAWGGAAFLIWYGFGALRRLFETESLSESDVKQADWKAILSTTLAVTLLNPHVYLDTVVMLGGIGGQFPADERLTFALGAMTASFVWFFTIALGAAWLAPYVARPITWKIIDGITCAVMWLVAYKLLAPEIAILINS</sequence>
<comment type="subcellular location">
    <subcellularLocation>
        <location evidence="1">Cell membrane</location>
        <topology evidence="1">Multi-pass membrane protein</topology>
    </subcellularLocation>
</comment>
<feature type="transmembrane region" description="Helical" evidence="6">
    <location>
        <begin position="146"/>
        <end position="169"/>
    </location>
</feature>
<proteinExistence type="predicted"/>
<feature type="transmembrane region" description="Helical" evidence="6">
    <location>
        <begin position="39"/>
        <end position="65"/>
    </location>
</feature>
<evidence type="ECO:0000256" key="4">
    <source>
        <dbReference type="ARBA" id="ARBA00022989"/>
    </source>
</evidence>
<feature type="transmembrane region" description="Helical" evidence="6">
    <location>
        <begin position="71"/>
        <end position="88"/>
    </location>
</feature>
<dbReference type="PANTHER" id="PTHR30086">
    <property type="entry name" value="ARGININE EXPORTER PROTEIN ARGO"/>
    <property type="match status" value="1"/>
</dbReference>
<protein>
    <submittedName>
        <fullName evidence="7">Amino acid transporter</fullName>
    </submittedName>
</protein>
<evidence type="ECO:0000256" key="3">
    <source>
        <dbReference type="ARBA" id="ARBA00022692"/>
    </source>
</evidence>
<dbReference type="GO" id="GO:0005886">
    <property type="term" value="C:plasma membrane"/>
    <property type="evidence" value="ECO:0007669"/>
    <property type="project" value="UniProtKB-SubCell"/>
</dbReference>
<evidence type="ECO:0000256" key="5">
    <source>
        <dbReference type="ARBA" id="ARBA00023136"/>
    </source>
</evidence>
<keyword evidence="3 6" id="KW-0812">Transmembrane</keyword>
<name>A0A1Y2L7T9_9PROT</name>
<evidence type="ECO:0000313" key="8">
    <source>
        <dbReference type="Proteomes" id="UP000193396"/>
    </source>
</evidence>
<accession>A0A1Y2L7T9</accession>
<organism evidence="7 8">
    <name type="scientific">Thalassospira alkalitolerans</name>
    <dbReference type="NCBI Taxonomy" id="1293890"/>
    <lineage>
        <taxon>Bacteria</taxon>
        <taxon>Pseudomonadati</taxon>
        <taxon>Pseudomonadota</taxon>
        <taxon>Alphaproteobacteria</taxon>
        <taxon>Rhodospirillales</taxon>
        <taxon>Thalassospiraceae</taxon>
        <taxon>Thalassospira</taxon>
    </lineage>
</organism>
<keyword evidence="5 6" id="KW-0472">Membrane</keyword>
<gene>
    <name evidence="7" type="ORF">TALK_18160</name>
</gene>
<dbReference type="STRING" id="1293890.TALK_18160"/>
<evidence type="ECO:0000313" key="7">
    <source>
        <dbReference type="EMBL" id="OSQ45233.1"/>
    </source>
</evidence>
<evidence type="ECO:0000256" key="1">
    <source>
        <dbReference type="ARBA" id="ARBA00004651"/>
    </source>
</evidence>
<comment type="caution">
    <text evidence="7">The sequence shown here is derived from an EMBL/GenBank/DDBJ whole genome shotgun (WGS) entry which is preliminary data.</text>
</comment>
<dbReference type="Proteomes" id="UP000193396">
    <property type="component" value="Unassembled WGS sequence"/>
</dbReference>
<keyword evidence="2" id="KW-1003">Cell membrane</keyword>
<reference evidence="7 8" key="1">
    <citation type="submission" date="2014-03" db="EMBL/GenBank/DDBJ databases">
        <title>The draft genome sequence of Thalassospira alkalitolerans JCM 18968.</title>
        <authorList>
            <person name="Lai Q."/>
            <person name="Shao Z."/>
        </authorList>
    </citation>
    <scope>NUCLEOTIDE SEQUENCE [LARGE SCALE GENOMIC DNA]</scope>
    <source>
        <strain evidence="7 8">JCM 18968</strain>
    </source>
</reference>
<dbReference type="PANTHER" id="PTHR30086:SF20">
    <property type="entry name" value="ARGININE EXPORTER PROTEIN ARGO-RELATED"/>
    <property type="match status" value="1"/>
</dbReference>
<dbReference type="EMBL" id="JFKB01000016">
    <property type="protein sequence ID" value="OSQ45233.1"/>
    <property type="molecule type" value="Genomic_DNA"/>
</dbReference>
<evidence type="ECO:0000256" key="2">
    <source>
        <dbReference type="ARBA" id="ARBA00022475"/>
    </source>
</evidence>
<feature type="transmembrane region" description="Helical" evidence="6">
    <location>
        <begin position="6"/>
        <end position="27"/>
    </location>
</feature>
<dbReference type="OrthoDB" id="5638726at2"/>
<keyword evidence="8" id="KW-1185">Reference proteome</keyword>
<dbReference type="Pfam" id="PF01810">
    <property type="entry name" value="LysE"/>
    <property type="match status" value="1"/>
</dbReference>
<dbReference type="InterPro" id="IPR001123">
    <property type="entry name" value="LeuE-type"/>
</dbReference>
<keyword evidence="4 6" id="KW-1133">Transmembrane helix</keyword>
<dbReference type="AlphaFoldDB" id="A0A1Y2L7T9"/>
<dbReference type="GO" id="GO:0015171">
    <property type="term" value="F:amino acid transmembrane transporter activity"/>
    <property type="evidence" value="ECO:0007669"/>
    <property type="project" value="TreeGrafter"/>
</dbReference>
<evidence type="ECO:0000256" key="6">
    <source>
        <dbReference type="SAM" id="Phobius"/>
    </source>
</evidence>
<feature type="transmembrane region" description="Helical" evidence="6">
    <location>
        <begin position="181"/>
        <end position="206"/>
    </location>
</feature>
<dbReference type="RefSeq" id="WP_085620571.1">
    <property type="nucleotide sequence ID" value="NZ_JFKB01000016.1"/>
</dbReference>